<dbReference type="Proteomes" id="UP000008221">
    <property type="component" value="Chromosome"/>
</dbReference>
<sequence>MEVACDVGARPEPARADHFPSRFPPIVITWWARACWSRWSRGMRRHLRAVTRRCLDTLVWYVSIVRSSSSDGGVVSGFG</sequence>
<proteinExistence type="predicted"/>
<protein>
    <submittedName>
        <fullName evidence="1">Uncharacterized protein</fullName>
    </submittedName>
</protein>
<dbReference type="InParanoid" id="A0LWN1"/>
<dbReference type="KEGG" id="ace:Acel_2069"/>
<organism evidence="1 2">
    <name type="scientific">Acidothermus cellulolyticus (strain ATCC 43068 / DSM 8971 / 11B)</name>
    <dbReference type="NCBI Taxonomy" id="351607"/>
    <lineage>
        <taxon>Bacteria</taxon>
        <taxon>Bacillati</taxon>
        <taxon>Actinomycetota</taxon>
        <taxon>Actinomycetes</taxon>
        <taxon>Acidothermales</taxon>
        <taxon>Acidothermaceae</taxon>
        <taxon>Acidothermus</taxon>
    </lineage>
</organism>
<keyword evidence="2" id="KW-1185">Reference proteome</keyword>
<dbReference type="HOGENOM" id="CLU_2598013_0_0_11"/>
<name>A0LWN1_ACIC1</name>
<dbReference type="EMBL" id="CP000481">
    <property type="protein sequence ID" value="ABK53841.1"/>
    <property type="molecule type" value="Genomic_DNA"/>
</dbReference>
<evidence type="ECO:0000313" key="2">
    <source>
        <dbReference type="Proteomes" id="UP000008221"/>
    </source>
</evidence>
<evidence type="ECO:0000313" key="1">
    <source>
        <dbReference type="EMBL" id="ABK53841.1"/>
    </source>
</evidence>
<dbReference type="AlphaFoldDB" id="A0LWN1"/>
<gene>
    <name evidence="1" type="ordered locus">Acel_2069</name>
</gene>
<accession>A0LWN1</accession>
<reference evidence="1 2" key="1">
    <citation type="journal article" date="2009" name="Genome Res.">
        <title>Complete genome of the cellulolytic thermophile Acidothermus cellulolyticus 11B provides insights into its ecophysiological and evolutionary adaptations.</title>
        <authorList>
            <person name="Barabote R.D."/>
            <person name="Xie G."/>
            <person name="Leu D.H."/>
            <person name="Normand P."/>
            <person name="Necsulea A."/>
            <person name="Daubin V."/>
            <person name="Medigue C."/>
            <person name="Adney W.S."/>
            <person name="Xu X.C."/>
            <person name="Lapidus A."/>
            <person name="Parales R.E."/>
            <person name="Detter C."/>
            <person name="Pujic P."/>
            <person name="Bruce D."/>
            <person name="Lavire C."/>
            <person name="Challacombe J.F."/>
            <person name="Brettin T.S."/>
            <person name="Berry A.M."/>
        </authorList>
    </citation>
    <scope>NUCLEOTIDE SEQUENCE [LARGE SCALE GENOMIC DNA]</scope>
    <source>
        <strain evidence="2">ATCC 43068 / DSM 8971 / 11B</strain>
    </source>
</reference>